<feature type="transmembrane region" description="Helical" evidence="8">
    <location>
        <begin position="156"/>
        <end position="177"/>
    </location>
</feature>
<feature type="transmembrane region" description="Helical" evidence="8">
    <location>
        <begin position="314"/>
        <end position="332"/>
    </location>
</feature>
<feature type="transmembrane region" description="Helical" evidence="8">
    <location>
        <begin position="127"/>
        <end position="147"/>
    </location>
</feature>
<dbReference type="SUPFAM" id="SSF81345">
    <property type="entry name" value="ABC transporter involved in vitamin B12 uptake, BtuC"/>
    <property type="match status" value="1"/>
</dbReference>
<evidence type="ECO:0000256" key="5">
    <source>
        <dbReference type="ARBA" id="ARBA00022692"/>
    </source>
</evidence>
<evidence type="ECO:0000256" key="1">
    <source>
        <dbReference type="ARBA" id="ARBA00004651"/>
    </source>
</evidence>
<dbReference type="Gene3D" id="1.10.3470.10">
    <property type="entry name" value="ABC transporter involved in vitamin B12 uptake, BtuC"/>
    <property type="match status" value="1"/>
</dbReference>
<dbReference type="EMBL" id="VFON01000001">
    <property type="protein sequence ID" value="TQL42116.1"/>
    <property type="molecule type" value="Genomic_DNA"/>
</dbReference>
<accession>A0A542Y212</accession>
<dbReference type="InterPro" id="IPR000522">
    <property type="entry name" value="ABC_transptr_permease_BtuC"/>
</dbReference>
<name>A0A542Y212_9MICO</name>
<feature type="transmembrane region" description="Helical" evidence="8">
    <location>
        <begin position="68"/>
        <end position="88"/>
    </location>
</feature>
<comment type="similarity">
    <text evidence="2">Belongs to the binding-protein-dependent transport system permease family. FecCD subfamily.</text>
</comment>
<keyword evidence="4" id="KW-1003">Cell membrane</keyword>
<keyword evidence="7 8" id="KW-0472">Membrane</keyword>
<feature type="transmembrane region" description="Helical" evidence="8">
    <location>
        <begin position="100"/>
        <end position="121"/>
    </location>
</feature>
<dbReference type="GO" id="GO:0022857">
    <property type="term" value="F:transmembrane transporter activity"/>
    <property type="evidence" value="ECO:0007669"/>
    <property type="project" value="InterPro"/>
</dbReference>
<evidence type="ECO:0000313" key="10">
    <source>
        <dbReference type="Proteomes" id="UP000319094"/>
    </source>
</evidence>
<dbReference type="GO" id="GO:0033214">
    <property type="term" value="P:siderophore-iron import into cell"/>
    <property type="evidence" value="ECO:0007669"/>
    <property type="project" value="TreeGrafter"/>
</dbReference>
<reference evidence="9 10" key="1">
    <citation type="submission" date="2019-06" db="EMBL/GenBank/DDBJ databases">
        <title>Sequencing the genomes of 1000 actinobacteria strains.</title>
        <authorList>
            <person name="Klenk H.-P."/>
        </authorList>
    </citation>
    <scope>NUCLEOTIDE SEQUENCE [LARGE SCALE GENOMIC DNA]</scope>
    <source>
        <strain evidence="9 10">DSM 8803</strain>
    </source>
</reference>
<organism evidence="9 10">
    <name type="scientific">Leucobacter komagatae</name>
    <dbReference type="NCBI Taxonomy" id="55969"/>
    <lineage>
        <taxon>Bacteria</taxon>
        <taxon>Bacillati</taxon>
        <taxon>Actinomycetota</taxon>
        <taxon>Actinomycetes</taxon>
        <taxon>Micrococcales</taxon>
        <taxon>Microbacteriaceae</taxon>
        <taxon>Leucobacter</taxon>
    </lineage>
</organism>
<proteinExistence type="inferred from homology"/>
<keyword evidence="5 8" id="KW-0812">Transmembrane</keyword>
<evidence type="ECO:0000256" key="8">
    <source>
        <dbReference type="SAM" id="Phobius"/>
    </source>
</evidence>
<evidence type="ECO:0000256" key="4">
    <source>
        <dbReference type="ARBA" id="ARBA00022475"/>
    </source>
</evidence>
<dbReference type="RefSeq" id="WP_141885615.1">
    <property type="nucleotide sequence ID" value="NZ_BAAAUY010000023.1"/>
</dbReference>
<dbReference type="Pfam" id="PF01032">
    <property type="entry name" value="FecCD"/>
    <property type="match status" value="1"/>
</dbReference>
<evidence type="ECO:0000256" key="7">
    <source>
        <dbReference type="ARBA" id="ARBA00023136"/>
    </source>
</evidence>
<dbReference type="AlphaFoldDB" id="A0A542Y212"/>
<keyword evidence="10" id="KW-1185">Reference proteome</keyword>
<dbReference type="GO" id="GO:0005886">
    <property type="term" value="C:plasma membrane"/>
    <property type="evidence" value="ECO:0007669"/>
    <property type="project" value="UniProtKB-SubCell"/>
</dbReference>
<feature type="transmembrane region" description="Helical" evidence="8">
    <location>
        <begin position="287"/>
        <end position="308"/>
    </location>
</feature>
<keyword evidence="3" id="KW-0813">Transport</keyword>
<dbReference type="Proteomes" id="UP000319094">
    <property type="component" value="Unassembled WGS sequence"/>
</dbReference>
<protein>
    <submittedName>
        <fullName evidence="9">Iron complex transport system permease protein</fullName>
    </submittedName>
</protein>
<comment type="caution">
    <text evidence="9">The sequence shown here is derived from an EMBL/GenBank/DDBJ whole genome shotgun (WGS) entry which is preliminary data.</text>
</comment>
<evidence type="ECO:0000256" key="2">
    <source>
        <dbReference type="ARBA" id="ARBA00007935"/>
    </source>
</evidence>
<evidence type="ECO:0000256" key="6">
    <source>
        <dbReference type="ARBA" id="ARBA00022989"/>
    </source>
</evidence>
<comment type="subcellular location">
    <subcellularLocation>
        <location evidence="1">Cell membrane</location>
        <topology evidence="1">Multi-pass membrane protein</topology>
    </subcellularLocation>
</comment>
<keyword evidence="6 8" id="KW-1133">Transmembrane helix</keyword>
<gene>
    <name evidence="9" type="ORF">FB468_0097</name>
</gene>
<evidence type="ECO:0000256" key="3">
    <source>
        <dbReference type="ARBA" id="ARBA00022448"/>
    </source>
</evidence>
<dbReference type="CDD" id="cd06550">
    <property type="entry name" value="TM_ABC_iron-siderophores_like"/>
    <property type="match status" value="1"/>
</dbReference>
<evidence type="ECO:0000313" key="9">
    <source>
        <dbReference type="EMBL" id="TQL42116.1"/>
    </source>
</evidence>
<dbReference type="InterPro" id="IPR037294">
    <property type="entry name" value="ABC_BtuC-like"/>
</dbReference>
<feature type="transmembrane region" description="Helical" evidence="8">
    <location>
        <begin position="248"/>
        <end position="275"/>
    </location>
</feature>
<dbReference type="PANTHER" id="PTHR30472:SF1">
    <property type="entry name" value="FE(3+) DICITRATE TRANSPORT SYSTEM PERMEASE PROTEIN FECC-RELATED"/>
    <property type="match status" value="1"/>
</dbReference>
<sequence length="336" mass="33653">MTVALREARRTSASRLLGAQALAAIVLLALCLASLLIGSRTVSPAALVEALAGRGGDDLNTLLWEVRLPRTIAALLVGAALAWAGTLMHGMTRNPLADPGLLGVSSGAAFAVTIAMTWFGVRSATGIAGSAVAGAAIVTAAVLALGLRGAASGTKLVLAGVAFSMTVSGVQSAVTLLNPRALDAMRAWSAGSLASPNTSVLWETLPLIAFGGILAFALARPIDALALGDDTARGLGSHPFFARAGTGVAAACLVGAATAIAGPIGFIGLMVPHFIRPFTGPSTGRMILFGTPVGAALLLTADILARTVLWPGELPVGVIAAALGAPVILIVLRRRA</sequence>
<dbReference type="PANTHER" id="PTHR30472">
    <property type="entry name" value="FERRIC ENTEROBACTIN TRANSPORT SYSTEM PERMEASE PROTEIN"/>
    <property type="match status" value="1"/>
</dbReference>
<dbReference type="OrthoDB" id="9782305at2"/>